<keyword evidence="3" id="KW-1003">Cell membrane</keyword>
<name>A0A1U7IG72_9CYAN</name>
<accession>A0A1U7IG72</accession>
<dbReference type="Proteomes" id="UP000185860">
    <property type="component" value="Unassembled WGS sequence"/>
</dbReference>
<feature type="transmembrane region" description="Helical" evidence="8">
    <location>
        <begin position="211"/>
        <end position="232"/>
    </location>
</feature>
<dbReference type="STRING" id="454136.NIES2119_18930"/>
<dbReference type="GO" id="GO:0005886">
    <property type="term" value="C:plasma membrane"/>
    <property type="evidence" value="ECO:0007669"/>
    <property type="project" value="UniProtKB-SubCell"/>
</dbReference>
<evidence type="ECO:0000313" key="10">
    <source>
        <dbReference type="Proteomes" id="UP000185860"/>
    </source>
</evidence>
<feature type="transmembrane region" description="Helical" evidence="8">
    <location>
        <begin position="46"/>
        <end position="66"/>
    </location>
</feature>
<dbReference type="Pfam" id="PF02535">
    <property type="entry name" value="Zip"/>
    <property type="match status" value="1"/>
</dbReference>
<feature type="transmembrane region" description="Helical" evidence="8">
    <location>
        <begin position="244"/>
        <end position="262"/>
    </location>
</feature>
<keyword evidence="7 8" id="KW-0472">Membrane</keyword>
<comment type="similarity">
    <text evidence="2">Belongs to the ZIP transporter (TC 2.A.5) family.</text>
</comment>
<evidence type="ECO:0000256" key="3">
    <source>
        <dbReference type="ARBA" id="ARBA00022475"/>
    </source>
</evidence>
<proteinExistence type="inferred from homology"/>
<feature type="transmembrane region" description="Helical" evidence="8">
    <location>
        <begin position="182"/>
        <end position="205"/>
    </location>
</feature>
<feature type="transmembrane region" description="Helical" evidence="8">
    <location>
        <begin position="78"/>
        <end position="96"/>
    </location>
</feature>
<evidence type="ECO:0000256" key="4">
    <source>
        <dbReference type="ARBA" id="ARBA00022692"/>
    </source>
</evidence>
<evidence type="ECO:0000256" key="5">
    <source>
        <dbReference type="ARBA" id="ARBA00022833"/>
    </source>
</evidence>
<gene>
    <name evidence="9" type="ORF">NIES2119_18930</name>
</gene>
<keyword evidence="6 8" id="KW-1133">Transmembrane helix</keyword>
<evidence type="ECO:0000256" key="6">
    <source>
        <dbReference type="ARBA" id="ARBA00022989"/>
    </source>
</evidence>
<dbReference type="GO" id="GO:0005385">
    <property type="term" value="F:zinc ion transmembrane transporter activity"/>
    <property type="evidence" value="ECO:0007669"/>
    <property type="project" value="TreeGrafter"/>
</dbReference>
<feature type="transmembrane region" description="Helical" evidence="8">
    <location>
        <begin position="12"/>
        <end position="34"/>
    </location>
</feature>
<evidence type="ECO:0000256" key="8">
    <source>
        <dbReference type="SAM" id="Phobius"/>
    </source>
</evidence>
<dbReference type="PANTHER" id="PTHR11040">
    <property type="entry name" value="ZINC/IRON TRANSPORTER"/>
    <property type="match status" value="1"/>
</dbReference>
<comment type="subcellular location">
    <subcellularLocation>
        <location evidence="1">Cell membrane</location>
        <topology evidence="1">Multi-pass membrane protein</topology>
    </subcellularLocation>
</comment>
<organism evidence="9 10">
    <name type="scientific">[Phormidium ambiguum] IAM M-71</name>
    <dbReference type="NCBI Taxonomy" id="454136"/>
    <lineage>
        <taxon>Bacteria</taxon>
        <taxon>Bacillati</taxon>
        <taxon>Cyanobacteriota</taxon>
        <taxon>Cyanophyceae</taxon>
        <taxon>Oscillatoriophycideae</taxon>
        <taxon>Aerosakkonematales</taxon>
        <taxon>Aerosakkonemataceae</taxon>
        <taxon>Floridanema</taxon>
    </lineage>
</organism>
<evidence type="ECO:0000256" key="1">
    <source>
        <dbReference type="ARBA" id="ARBA00004651"/>
    </source>
</evidence>
<keyword evidence="4 8" id="KW-0812">Transmembrane</keyword>
<feature type="transmembrane region" description="Helical" evidence="8">
    <location>
        <begin position="117"/>
        <end position="134"/>
    </location>
</feature>
<dbReference type="EMBL" id="MRCE01000018">
    <property type="protein sequence ID" value="OKH36078.1"/>
    <property type="molecule type" value="Genomic_DNA"/>
</dbReference>
<evidence type="ECO:0000256" key="7">
    <source>
        <dbReference type="ARBA" id="ARBA00023136"/>
    </source>
</evidence>
<evidence type="ECO:0000256" key="2">
    <source>
        <dbReference type="ARBA" id="ARBA00006939"/>
    </source>
</evidence>
<dbReference type="InterPro" id="IPR003689">
    <property type="entry name" value="ZIP"/>
</dbReference>
<evidence type="ECO:0000313" key="9">
    <source>
        <dbReference type="EMBL" id="OKH36078.1"/>
    </source>
</evidence>
<dbReference type="PANTHER" id="PTHR11040:SF211">
    <property type="entry name" value="ZINC TRANSPORTER ZIP11"/>
    <property type="match status" value="1"/>
</dbReference>
<dbReference type="AlphaFoldDB" id="A0A1U7IG72"/>
<protein>
    <submittedName>
        <fullName evidence="9">ZIP family metal transporter</fullName>
    </submittedName>
</protein>
<sequence length="263" mass="27497">MESMVNDPTVLYGLLGSLAAGLATTAGALPIFFIKRITDNLQGAMLGFGAGVMLAATSFSLIIPGIEAATSTTGNNVTAGLIVATGILLGGVFLWFTHRNFPHEHFIKGSEGNKPSNLARVWLFILAIALHNFPEGLAVGVGFASGEVTQGLTLATGIGLQNIPEGMVVALSLVAERYSKLYALWIVLITGLVEPFGGLIGAAVVSLAKPLIPWGLAFAAGAMLFVISDEIIPESHRLGYEKQGTIGLMFGFILMMLLDVVLG</sequence>
<reference evidence="9 10" key="1">
    <citation type="submission" date="2016-11" db="EMBL/GenBank/DDBJ databases">
        <title>Draft Genome Sequences of Nine Cyanobacterial Strains from Diverse Habitats.</title>
        <authorList>
            <person name="Zhu T."/>
            <person name="Hou S."/>
            <person name="Lu X."/>
            <person name="Hess W.R."/>
        </authorList>
    </citation>
    <scope>NUCLEOTIDE SEQUENCE [LARGE SCALE GENOMIC DNA]</scope>
    <source>
        <strain evidence="9 10">IAM M-71</strain>
    </source>
</reference>
<comment type="caution">
    <text evidence="9">The sequence shown here is derived from an EMBL/GenBank/DDBJ whole genome shotgun (WGS) entry which is preliminary data.</text>
</comment>
<keyword evidence="5" id="KW-0862">Zinc</keyword>